<keyword evidence="8" id="KW-1185">Reference proteome</keyword>
<comment type="similarity">
    <text evidence="1">Belongs to the LysR transcriptional regulatory family.</text>
</comment>
<evidence type="ECO:0000313" key="8">
    <source>
        <dbReference type="Proteomes" id="UP000516057"/>
    </source>
</evidence>
<dbReference type="AlphaFoldDB" id="A0A7H0HHS2"/>
<evidence type="ECO:0000313" key="7">
    <source>
        <dbReference type="EMBL" id="QNP60088.1"/>
    </source>
</evidence>
<reference evidence="7 8" key="1">
    <citation type="submission" date="2020-08" db="EMBL/GenBank/DDBJ databases">
        <title>Genome sequence of Acidovorax monticola KACC 19171T.</title>
        <authorList>
            <person name="Hyun D.-W."/>
            <person name="Bae J.-W."/>
        </authorList>
    </citation>
    <scope>NUCLEOTIDE SEQUENCE [LARGE SCALE GENOMIC DNA]</scope>
    <source>
        <strain evidence="7 8">KACC 19171</strain>
    </source>
</reference>
<dbReference type="PANTHER" id="PTHR30419:SF8">
    <property type="entry name" value="NITROGEN ASSIMILATION TRANSCRIPTIONAL ACTIVATOR-RELATED"/>
    <property type="match status" value="1"/>
</dbReference>
<evidence type="ECO:0000256" key="3">
    <source>
        <dbReference type="ARBA" id="ARBA00023125"/>
    </source>
</evidence>
<evidence type="ECO:0000256" key="5">
    <source>
        <dbReference type="SAM" id="MobiDB-lite"/>
    </source>
</evidence>
<dbReference type="PANTHER" id="PTHR30419">
    <property type="entry name" value="HTH-TYPE TRANSCRIPTIONAL REGULATOR YBHD"/>
    <property type="match status" value="1"/>
</dbReference>
<evidence type="ECO:0000256" key="4">
    <source>
        <dbReference type="ARBA" id="ARBA00023163"/>
    </source>
</evidence>
<dbReference type="PRINTS" id="PR00039">
    <property type="entry name" value="HTHLYSR"/>
</dbReference>
<dbReference type="Gene3D" id="3.40.190.10">
    <property type="entry name" value="Periplasmic binding protein-like II"/>
    <property type="match status" value="2"/>
</dbReference>
<evidence type="ECO:0000259" key="6">
    <source>
        <dbReference type="PROSITE" id="PS50931"/>
    </source>
</evidence>
<dbReference type="EMBL" id="CP060790">
    <property type="protein sequence ID" value="QNP60088.1"/>
    <property type="molecule type" value="Genomic_DNA"/>
</dbReference>
<dbReference type="SUPFAM" id="SSF53850">
    <property type="entry name" value="Periplasmic binding protein-like II"/>
    <property type="match status" value="1"/>
</dbReference>
<sequence length="350" mass="37023">MPIPRSSLRAPLQHPGPGSGSSDGADAHISSLGRVLFARMATHGRLRQLHLLVELEDCGSIMRAAEHLHMSQSAATQALAELERILGMPLLERHARGSRLTPAGRALALAARGSLAGLRDAAESLAAIRQGAVAALRLGTIPAAAYALLSPLLAPFYGEHPDVHLELHEDTGARLLPLLTAGSLDAVFCRAPEQLPEGYVFEPLLDDEVVVVASVNHALAGARRVPLQALAGMRWVLPAMNIQLRGVFEALVLSAFPDTQWFPVATMSLPVLEGLLQQPQAVALLPRSIVVGLQTSGRVCRLDVDVQARMAPLGVAYRQGRVSGLLDGLLAPARREAARLAMDVPGTGAS</sequence>
<feature type="region of interest" description="Disordered" evidence="5">
    <location>
        <begin position="1"/>
        <end position="25"/>
    </location>
</feature>
<protein>
    <submittedName>
        <fullName evidence="7">LysR family transcriptional regulator</fullName>
    </submittedName>
</protein>
<dbReference type="InterPro" id="IPR005119">
    <property type="entry name" value="LysR_subst-bd"/>
</dbReference>
<dbReference type="GO" id="GO:0005829">
    <property type="term" value="C:cytosol"/>
    <property type="evidence" value="ECO:0007669"/>
    <property type="project" value="TreeGrafter"/>
</dbReference>
<dbReference type="InterPro" id="IPR050950">
    <property type="entry name" value="HTH-type_LysR_regulators"/>
</dbReference>
<name>A0A7H0HHS2_9BURK</name>
<organism evidence="7 8">
    <name type="scientific">Paenacidovorax monticola</name>
    <dbReference type="NCBI Taxonomy" id="1926868"/>
    <lineage>
        <taxon>Bacteria</taxon>
        <taxon>Pseudomonadati</taxon>
        <taxon>Pseudomonadota</taxon>
        <taxon>Betaproteobacteria</taxon>
        <taxon>Burkholderiales</taxon>
        <taxon>Comamonadaceae</taxon>
        <taxon>Paenacidovorax</taxon>
    </lineage>
</organism>
<keyword evidence="3" id="KW-0238">DNA-binding</keyword>
<feature type="domain" description="HTH lysR-type" evidence="6">
    <location>
        <begin position="46"/>
        <end position="101"/>
    </location>
</feature>
<dbReference type="PROSITE" id="PS50931">
    <property type="entry name" value="HTH_LYSR"/>
    <property type="match status" value="1"/>
</dbReference>
<gene>
    <name evidence="7" type="ORF">H9L24_03985</name>
</gene>
<dbReference type="GO" id="GO:0003677">
    <property type="term" value="F:DNA binding"/>
    <property type="evidence" value="ECO:0007669"/>
    <property type="project" value="UniProtKB-KW"/>
</dbReference>
<dbReference type="InterPro" id="IPR000847">
    <property type="entry name" value="LysR_HTH_N"/>
</dbReference>
<evidence type="ECO:0000256" key="1">
    <source>
        <dbReference type="ARBA" id="ARBA00009437"/>
    </source>
</evidence>
<dbReference type="Proteomes" id="UP000516057">
    <property type="component" value="Chromosome"/>
</dbReference>
<dbReference type="InterPro" id="IPR036390">
    <property type="entry name" value="WH_DNA-bd_sf"/>
</dbReference>
<proteinExistence type="inferred from homology"/>
<dbReference type="Pfam" id="PF00126">
    <property type="entry name" value="HTH_1"/>
    <property type="match status" value="1"/>
</dbReference>
<accession>A0A7H0HHS2</accession>
<evidence type="ECO:0000256" key="2">
    <source>
        <dbReference type="ARBA" id="ARBA00023015"/>
    </source>
</evidence>
<dbReference type="InterPro" id="IPR036388">
    <property type="entry name" value="WH-like_DNA-bd_sf"/>
</dbReference>
<keyword evidence="4" id="KW-0804">Transcription</keyword>
<dbReference type="KEGG" id="amon:H9L24_03985"/>
<dbReference type="Pfam" id="PF03466">
    <property type="entry name" value="LysR_substrate"/>
    <property type="match status" value="1"/>
</dbReference>
<dbReference type="GO" id="GO:0003700">
    <property type="term" value="F:DNA-binding transcription factor activity"/>
    <property type="evidence" value="ECO:0007669"/>
    <property type="project" value="InterPro"/>
</dbReference>
<dbReference type="SUPFAM" id="SSF46785">
    <property type="entry name" value="Winged helix' DNA-binding domain"/>
    <property type="match status" value="1"/>
</dbReference>
<keyword evidence="2" id="KW-0805">Transcription regulation</keyword>
<dbReference type="Gene3D" id="1.10.10.10">
    <property type="entry name" value="Winged helix-like DNA-binding domain superfamily/Winged helix DNA-binding domain"/>
    <property type="match status" value="1"/>
</dbReference>